<feature type="binding site" evidence="6">
    <location>
        <position position="172"/>
    </location>
    <ligand>
        <name>Mg(2+)</name>
        <dbReference type="ChEBI" id="CHEBI:18420"/>
        <label>1</label>
    </ligand>
</feature>
<evidence type="ECO:0000256" key="2">
    <source>
        <dbReference type="ARBA" id="ARBA00022723"/>
    </source>
</evidence>
<evidence type="ECO:0000259" key="8">
    <source>
        <dbReference type="Pfam" id="PF03372"/>
    </source>
</evidence>
<feature type="site" description="Important for catalytic activity" evidence="7">
    <location>
        <position position="241"/>
    </location>
</feature>
<dbReference type="Pfam" id="PF03372">
    <property type="entry name" value="Exo_endo_phos"/>
    <property type="match status" value="1"/>
</dbReference>
<dbReference type="GO" id="GO:0008311">
    <property type="term" value="F:double-stranded DNA 3'-5' DNA exonuclease activity"/>
    <property type="evidence" value="ECO:0007669"/>
    <property type="project" value="TreeGrafter"/>
</dbReference>
<dbReference type="PANTHER" id="PTHR22748:SF6">
    <property type="entry name" value="DNA-(APURINIC OR APYRIMIDINIC SITE) ENDONUCLEASE"/>
    <property type="match status" value="1"/>
</dbReference>
<dbReference type="AlphaFoldDB" id="A0A1G2F5R9"/>
<feature type="binding site" evidence="6">
    <location>
        <position position="35"/>
    </location>
    <ligand>
        <name>Mg(2+)</name>
        <dbReference type="ChEBI" id="CHEBI:18420"/>
        <label>1</label>
    </ligand>
</feature>
<dbReference type="NCBIfam" id="TIGR00633">
    <property type="entry name" value="xth"/>
    <property type="match status" value="1"/>
</dbReference>
<feature type="domain" description="Endonuclease/exonuclease/phosphatase" evidence="8">
    <location>
        <begin position="4"/>
        <end position="267"/>
    </location>
</feature>
<evidence type="ECO:0000256" key="5">
    <source>
        <dbReference type="PIRSR" id="PIRSR604808-1"/>
    </source>
</evidence>
<dbReference type="SUPFAM" id="SSF56219">
    <property type="entry name" value="DNase I-like"/>
    <property type="match status" value="1"/>
</dbReference>
<keyword evidence="2 6" id="KW-0479">Metal-binding</keyword>
<sequence>MKIISWNINGLRAIWKKGFSGWLKNCGVDIVCLQEIKAREKDISAIKKGISEMLDNDSETTKNDSETTTIDSETTFSESIFSFAEKPGYSGVAVLSKIKPIKYEKKIGLSRFDSEGRIIISEFPNFALLNLYLPHGGRQKENLGYKLNVYKFLLDYLKKQKNKNIILIGDFNIAHTDLDLDRPKQNKNNIMFTPEEKHQIDDIVKLGFTDTFRMFHKNGGHYTWWPYFANARERNLGWRIDYCFVSRPLVPRVKNAFILPKVTGSDHCPIGIEIF</sequence>
<evidence type="ECO:0000313" key="9">
    <source>
        <dbReference type="EMBL" id="OGZ33425.1"/>
    </source>
</evidence>
<proteinExistence type="inferred from homology"/>
<dbReference type="NCBIfam" id="TIGR00195">
    <property type="entry name" value="exoDNase_III"/>
    <property type="match status" value="1"/>
</dbReference>
<evidence type="ECO:0000256" key="7">
    <source>
        <dbReference type="PIRSR" id="PIRSR604808-3"/>
    </source>
</evidence>
<feature type="binding site" evidence="6">
    <location>
        <position position="170"/>
    </location>
    <ligand>
        <name>Mg(2+)</name>
        <dbReference type="ChEBI" id="CHEBI:18420"/>
        <label>1</label>
    </ligand>
</feature>
<dbReference type="PANTHER" id="PTHR22748">
    <property type="entry name" value="AP ENDONUCLEASE"/>
    <property type="match status" value="1"/>
</dbReference>
<dbReference type="GO" id="GO:0046872">
    <property type="term" value="F:metal ion binding"/>
    <property type="evidence" value="ECO:0007669"/>
    <property type="project" value="UniProtKB-KW"/>
</dbReference>
<feature type="site" description="Transition state stabilizer" evidence="7">
    <location>
        <position position="172"/>
    </location>
</feature>
<organism evidence="9 10">
    <name type="scientific">Candidatus Portnoybacteria bacterium RBG_13_41_18</name>
    <dbReference type="NCBI Taxonomy" id="1801991"/>
    <lineage>
        <taxon>Bacteria</taxon>
        <taxon>Candidatus Portnoyibacteriota</taxon>
    </lineage>
</organism>
<accession>A0A1G2F5R9</accession>
<feature type="active site" evidence="5">
    <location>
        <position position="132"/>
    </location>
</feature>
<dbReference type="EMBL" id="MHMV01000045">
    <property type="protein sequence ID" value="OGZ33425.1"/>
    <property type="molecule type" value="Genomic_DNA"/>
</dbReference>
<evidence type="ECO:0000256" key="6">
    <source>
        <dbReference type="PIRSR" id="PIRSR604808-2"/>
    </source>
</evidence>
<feature type="active site" description="Proton acceptor" evidence="5">
    <location>
        <position position="267"/>
    </location>
</feature>
<dbReference type="InterPro" id="IPR005135">
    <property type="entry name" value="Endo/exonuclease/phosphatase"/>
</dbReference>
<comment type="cofactor">
    <cofactor evidence="6">
        <name>Mg(2+)</name>
        <dbReference type="ChEBI" id="CHEBI:18420"/>
    </cofactor>
    <cofactor evidence="6">
        <name>Mn(2+)</name>
        <dbReference type="ChEBI" id="CHEBI:29035"/>
    </cofactor>
    <text evidence="6">Probably binds two magnesium or manganese ions per subunit.</text>
</comment>
<evidence type="ECO:0000256" key="3">
    <source>
        <dbReference type="ARBA" id="ARBA00022801"/>
    </source>
</evidence>
<evidence type="ECO:0000256" key="4">
    <source>
        <dbReference type="ARBA" id="ARBA00022842"/>
    </source>
</evidence>
<evidence type="ECO:0000256" key="1">
    <source>
        <dbReference type="ARBA" id="ARBA00007092"/>
    </source>
</evidence>
<dbReference type="GO" id="GO:0008081">
    <property type="term" value="F:phosphoric diester hydrolase activity"/>
    <property type="evidence" value="ECO:0007669"/>
    <property type="project" value="TreeGrafter"/>
</dbReference>
<name>A0A1G2F5R9_9BACT</name>
<protein>
    <submittedName>
        <fullName evidence="9">Exodeoxyribonuclease III</fullName>
    </submittedName>
</protein>
<feature type="binding site" evidence="6">
    <location>
        <position position="7"/>
    </location>
    <ligand>
        <name>Mg(2+)</name>
        <dbReference type="ChEBI" id="CHEBI:18420"/>
        <label>1</label>
    </ligand>
</feature>
<gene>
    <name evidence="9" type="ORF">A2174_01135</name>
</gene>
<feature type="binding site" evidence="6">
    <location>
        <position position="266"/>
    </location>
    <ligand>
        <name>Mg(2+)</name>
        <dbReference type="ChEBI" id="CHEBI:18420"/>
        <label>1</label>
    </ligand>
</feature>
<feature type="active site" description="Proton donor/acceptor" evidence="5">
    <location>
        <position position="170"/>
    </location>
</feature>
<dbReference type="GO" id="GO:0006284">
    <property type="term" value="P:base-excision repair"/>
    <property type="evidence" value="ECO:0007669"/>
    <property type="project" value="TreeGrafter"/>
</dbReference>
<comment type="caution">
    <text evidence="9">The sequence shown here is derived from an EMBL/GenBank/DDBJ whole genome shotgun (WGS) entry which is preliminary data.</text>
</comment>
<comment type="similarity">
    <text evidence="1">Belongs to the DNA repair enzymes AP/ExoA family.</text>
</comment>
<dbReference type="InterPro" id="IPR036691">
    <property type="entry name" value="Endo/exonu/phosph_ase_sf"/>
</dbReference>
<feature type="binding site" evidence="6">
    <location>
        <position position="267"/>
    </location>
    <ligand>
        <name>Mg(2+)</name>
        <dbReference type="ChEBI" id="CHEBI:18420"/>
        <label>1</label>
    </ligand>
</feature>
<dbReference type="GO" id="GO:0003906">
    <property type="term" value="F:DNA-(apurinic or apyrimidinic site) endonuclease activity"/>
    <property type="evidence" value="ECO:0007669"/>
    <property type="project" value="TreeGrafter"/>
</dbReference>
<keyword evidence="3" id="KW-0378">Hydrolase</keyword>
<dbReference type="Proteomes" id="UP000177725">
    <property type="component" value="Unassembled WGS sequence"/>
</dbReference>
<feature type="site" description="Interaction with DNA substrate" evidence="7">
    <location>
        <position position="267"/>
    </location>
</feature>
<keyword evidence="6" id="KW-0464">Manganese</keyword>
<dbReference type="PROSITE" id="PS51435">
    <property type="entry name" value="AP_NUCLEASE_F1_4"/>
    <property type="match status" value="1"/>
</dbReference>
<evidence type="ECO:0000313" key="10">
    <source>
        <dbReference type="Proteomes" id="UP000177725"/>
    </source>
</evidence>
<dbReference type="InterPro" id="IPR004808">
    <property type="entry name" value="AP_endonuc_1"/>
</dbReference>
<keyword evidence="4 6" id="KW-0460">Magnesium</keyword>
<dbReference type="Gene3D" id="3.60.10.10">
    <property type="entry name" value="Endonuclease/exonuclease/phosphatase"/>
    <property type="match status" value="1"/>
</dbReference>
<reference evidence="9 10" key="1">
    <citation type="journal article" date="2016" name="Nat. Commun.">
        <title>Thousands of microbial genomes shed light on interconnected biogeochemical processes in an aquifer system.</title>
        <authorList>
            <person name="Anantharaman K."/>
            <person name="Brown C.T."/>
            <person name="Hug L.A."/>
            <person name="Sharon I."/>
            <person name="Castelle C.J."/>
            <person name="Probst A.J."/>
            <person name="Thomas B.C."/>
            <person name="Singh A."/>
            <person name="Wilkins M.J."/>
            <person name="Karaoz U."/>
            <person name="Brodie E.L."/>
            <person name="Williams K.H."/>
            <person name="Hubbard S.S."/>
            <person name="Banfield J.F."/>
        </authorList>
    </citation>
    <scope>NUCLEOTIDE SEQUENCE [LARGE SCALE GENOMIC DNA]</scope>
</reference>